<protein>
    <recommendedName>
        <fullName evidence="3">histidine kinase</fullName>
        <ecNumber evidence="3">2.7.13.3</ecNumber>
    </recommendedName>
</protein>
<comment type="subcellular location">
    <subcellularLocation>
        <location evidence="2">Cell membrane</location>
        <topology evidence="2">Multi-pass membrane protein</topology>
    </subcellularLocation>
</comment>
<evidence type="ECO:0000256" key="1">
    <source>
        <dbReference type="ARBA" id="ARBA00000085"/>
    </source>
</evidence>
<dbReference type="Pfam" id="PF08448">
    <property type="entry name" value="PAS_4"/>
    <property type="match status" value="1"/>
</dbReference>
<dbReference type="InterPro" id="IPR004358">
    <property type="entry name" value="Sig_transdc_His_kin-like_C"/>
</dbReference>
<dbReference type="PANTHER" id="PTHR43711:SF1">
    <property type="entry name" value="HISTIDINE KINASE 1"/>
    <property type="match status" value="1"/>
</dbReference>
<keyword evidence="11 12" id="KW-0472">Membrane</keyword>
<evidence type="ECO:0000256" key="5">
    <source>
        <dbReference type="ARBA" id="ARBA00022553"/>
    </source>
</evidence>
<dbReference type="PRINTS" id="PR00344">
    <property type="entry name" value="BCTRLSENSOR"/>
</dbReference>
<evidence type="ECO:0000259" key="13">
    <source>
        <dbReference type="PROSITE" id="PS50109"/>
    </source>
</evidence>
<keyword evidence="9 12" id="KW-1133">Transmembrane helix</keyword>
<evidence type="ECO:0000256" key="4">
    <source>
        <dbReference type="ARBA" id="ARBA00022475"/>
    </source>
</evidence>
<keyword evidence="7 12" id="KW-0812">Transmembrane</keyword>
<gene>
    <name evidence="14" type="ORF">E2F48_08875</name>
</gene>
<feature type="transmembrane region" description="Helical" evidence="12">
    <location>
        <begin position="191"/>
        <end position="208"/>
    </location>
</feature>
<dbReference type="InterPro" id="IPR005467">
    <property type="entry name" value="His_kinase_dom"/>
</dbReference>
<feature type="transmembrane region" description="Helical" evidence="12">
    <location>
        <begin position="237"/>
        <end position="255"/>
    </location>
</feature>
<keyword evidence="8" id="KW-0418">Kinase</keyword>
<dbReference type="PROSITE" id="PS50109">
    <property type="entry name" value="HIS_KIN"/>
    <property type="match status" value="1"/>
</dbReference>
<dbReference type="GO" id="GO:0000155">
    <property type="term" value="F:phosphorelay sensor kinase activity"/>
    <property type="evidence" value="ECO:0007669"/>
    <property type="project" value="InterPro"/>
</dbReference>
<evidence type="ECO:0000256" key="7">
    <source>
        <dbReference type="ARBA" id="ARBA00022692"/>
    </source>
</evidence>
<dbReference type="SMART" id="SM00387">
    <property type="entry name" value="HATPase_c"/>
    <property type="match status" value="1"/>
</dbReference>
<dbReference type="CDD" id="cd00075">
    <property type="entry name" value="HATPase"/>
    <property type="match status" value="1"/>
</dbReference>
<evidence type="ECO:0000256" key="8">
    <source>
        <dbReference type="ARBA" id="ARBA00022777"/>
    </source>
</evidence>
<dbReference type="InterPro" id="IPR003594">
    <property type="entry name" value="HATPase_dom"/>
</dbReference>
<dbReference type="InterPro" id="IPR007895">
    <property type="entry name" value="MASE1"/>
</dbReference>
<dbReference type="InterPro" id="IPR035965">
    <property type="entry name" value="PAS-like_dom_sf"/>
</dbReference>
<dbReference type="Gene3D" id="3.30.450.20">
    <property type="entry name" value="PAS domain"/>
    <property type="match status" value="1"/>
</dbReference>
<reference evidence="14 15" key="1">
    <citation type="submission" date="2019-03" db="EMBL/GenBank/DDBJ databases">
        <title>Arthrobacter sp. nov., an bacterium isolated from biocrust in Mu Us Desert.</title>
        <authorList>
            <person name="Lixiong L."/>
        </authorList>
    </citation>
    <scope>NUCLEOTIDE SEQUENCE [LARGE SCALE GENOMIC DNA]</scope>
    <source>
        <strain evidence="14 15">SLN-3</strain>
    </source>
</reference>
<dbReference type="Pfam" id="PF00512">
    <property type="entry name" value="HisKA"/>
    <property type="match status" value="1"/>
</dbReference>
<evidence type="ECO:0000313" key="15">
    <source>
        <dbReference type="Proteomes" id="UP000295411"/>
    </source>
</evidence>
<dbReference type="InterPro" id="IPR036097">
    <property type="entry name" value="HisK_dim/P_sf"/>
</dbReference>
<dbReference type="SUPFAM" id="SSF55785">
    <property type="entry name" value="PYP-like sensor domain (PAS domain)"/>
    <property type="match status" value="1"/>
</dbReference>
<organism evidence="14 15">
    <name type="scientific">Arthrobacter crusticola</name>
    <dbReference type="NCBI Taxonomy" id="2547960"/>
    <lineage>
        <taxon>Bacteria</taxon>
        <taxon>Bacillati</taxon>
        <taxon>Actinomycetota</taxon>
        <taxon>Actinomycetes</taxon>
        <taxon>Micrococcales</taxon>
        <taxon>Micrococcaceae</taxon>
        <taxon>Arthrobacter</taxon>
    </lineage>
</organism>
<proteinExistence type="predicted"/>
<dbReference type="Gene3D" id="3.30.565.10">
    <property type="entry name" value="Histidine kinase-like ATPase, C-terminal domain"/>
    <property type="match status" value="1"/>
</dbReference>
<dbReference type="EC" id="2.7.13.3" evidence="3"/>
<dbReference type="AlphaFoldDB" id="A0A4R5TW73"/>
<dbReference type="Gene3D" id="1.10.287.130">
    <property type="match status" value="1"/>
</dbReference>
<evidence type="ECO:0000256" key="6">
    <source>
        <dbReference type="ARBA" id="ARBA00022679"/>
    </source>
</evidence>
<evidence type="ECO:0000256" key="11">
    <source>
        <dbReference type="ARBA" id="ARBA00023136"/>
    </source>
</evidence>
<dbReference type="SUPFAM" id="SSF47384">
    <property type="entry name" value="Homodimeric domain of signal transducing histidine kinase"/>
    <property type="match status" value="1"/>
</dbReference>
<dbReference type="PANTHER" id="PTHR43711">
    <property type="entry name" value="TWO-COMPONENT HISTIDINE KINASE"/>
    <property type="match status" value="1"/>
</dbReference>
<evidence type="ECO:0000256" key="12">
    <source>
        <dbReference type="SAM" id="Phobius"/>
    </source>
</evidence>
<comment type="caution">
    <text evidence="14">The sequence shown here is derived from an EMBL/GenBank/DDBJ whole genome shotgun (WGS) entry which is preliminary data.</text>
</comment>
<keyword evidence="5" id="KW-0597">Phosphoprotein</keyword>
<comment type="catalytic activity">
    <reaction evidence="1">
        <text>ATP + protein L-histidine = ADP + protein N-phospho-L-histidine.</text>
        <dbReference type="EC" id="2.7.13.3"/>
    </reaction>
</comment>
<dbReference type="CDD" id="cd00082">
    <property type="entry name" value="HisKA"/>
    <property type="match status" value="1"/>
</dbReference>
<keyword evidence="4" id="KW-1003">Cell membrane</keyword>
<feature type="transmembrane region" description="Helical" evidence="12">
    <location>
        <begin position="62"/>
        <end position="79"/>
    </location>
</feature>
<dbReference type="Pfam" id="PF05231">
    <property type="entry name" value="MASE1"/>
    <property type="match status" value="1"/>
</dbReference>
<dbReference type="InterPro" id="IPR013656">
    <property type="entry name" value="PAS_4"/>
</dbReference>
<dbReference type="InterPro" id="IPR036890">
    <property type="entry name" value="HATPase_C_sf"/>
</dbReference>
<feature type="transmembrane region" description="Helical" evidence="12">
    <location>
        <begin position="85"/>
        <end position="107"/>
    </location>
</feature>
<feature type="transmembrane region" description="Helical" evidence="12">
    <location>
        <begin position="162"/>
        <end position="179"/>
    </location>
</feature>
<dbReference type="InterPro" id="IPR050736">
    <property type="entry name" value="Sensor_HK_Regulatory"/>
</dbReference>
<name>A0A4R5TW73_9MICC</name>
<dbReference type="Proteomes" id="UP000295411">
    <property type="component" value="Unassembled WGS sequence"/>
</dbReference>
<sequence length="678" mass="71324">MQRMAALPPAVLHVLFAAALVTAVYIGRGTQLETSGYALAWPAAGAGFLWVLWAWPRRVGLAVALSGVFLLTALLNALTGLDPDVAVITGIGNPVQALAAVFLFTRFVPGRTQQSVGEYMWLAAAAVVATGVGGAVIAAGAYATGAGNVVQGFLPWVVRNTVSLVAIGSVALVATRTVPGPSPARHSTRRWIEYAALAGATALLYLVSFVPSNPLPIAFITLPANIWAGLRLTTGWAMAHGLASGTLLVWLTISGHGPFTGLPPDTAAYLAQAFTFVAFSVSAVLALNGEERLRLIASLSEAHREAQGATQLRDVVIEKMYDGVIAVDAAGSVLVHNTAGARWVGESGLRSDVPWTARYDFRTTAGVPLTEEELPLNRALAGETVERESVDLHLPEGEVRHLSVDAVPLPAGQGAVIVFHNVTVERRHQQDLARFAAVVAHDLLTPLTVFDGWLEILEEEELTEEERASVVRRLSRASLRMSSQIRALLDYSLAKADKLTPGPVDVNAVVSAIVDLRAALPAEADAPPVDFRLDLRSDVYADKRLFTQLMENLIGNAVKYGPADGTAVVAVTSEKDPETGWTRIRVADNGIGVPAGDRERIFTEFHRSANGASRAPGTGLGLAICRRIVESHGGDIRVESPPTGGAVFVATLPATSEQLPAGIGAEAAGSRVSAGGAS</sequence>
<feature type="transmembrane region" description="Helical" evidence="12">
    <location>
        <begin position="119"/>
        <end position="142"/>
    </location>
</feature>
<keyword evidence="15" id="KW-1185">Reference proteome</keyword>
<accession>A0A4R5TW73</accession>
<dbReference type="InterPro" id="IPR003661">
    <property type="entry name" value="HisK_dim/P_dom"/>
</dbReference>
<dbReference type="SMART" id="SM00388">
    <property type="entry name" value="HisKA"/>
    <property type="match status" value="1"/>
</dbReference>
<dbReference type="Pfam" id="PF02518">
    <property type="entry name" value="HATPase_c"/>
    <property type="match status" value="1"/>
</dbReference>
<evidence type="ECO:0000256" key="2">
    <source>
        <dbReference type="ARBA" id="ARBA00004651"/>
    </source>
</evidence>
<dbReference type="GO" id="GO:0005886">
    <property type="term" value="C:plasma membrane"/>
    <property type="evidence" value="ECO:0007669"/>
    <property type="project" value="UniProtKB-SubCell"/>
</dbReference>
<feature type="domain" description="Histidine kinase" evidence="13">
    <location>
        <begin position="438"/>
        <end position="656"/>
    </location>
</feature>
<evidence type="ECO:0000256" key="9">
    <source>
        <dbReference type="ARBA" id="ARBA00022989"/>
    </source>
</evidence>
<dbReference type="SUPFAM" id="SSF55874">
    <property type="entry name" value="ATPase domain of HSP90 chaperone/DNA topoisomerase II/histidine kinase"/>
    <property type="match status" value="1"/>
</dbReference>
<evidence type="ECO:0000256" key="3">
    <source>
        <dbReference type="ARBA" id="ARBA00012438"/>
    </source>
</evidence>
<evidence type="ECO:0000256" key="10">
    <source>
        <dbReference type="ARBA" id="ARBA00023012"/>
    </source>
</evidence>
<feature type="transmembrane region" description="Helical" evidence="12">
    <location>
        <begin position="267"/>
        <end position="287"/>
    </location>
</feature>
<dbReference type="EMBL" id="SMTK01000003">
    <property type="protein sequence ID" value="TDK25373.1"/>
    <property type="molecule type" value="Genomic_DNA"/>
</dbReference>
<keyword evidence="10" id="KW-0902">Two-component regulatory system</keyword>
<evidence type="ECO:0000313" key="14">
    <source>
        <dbReference type="EMBL" id="TDK25373.1"/>
    </source>
</evidence>
<keyword evidence="6" id="KW-0808">Transferase</keyword>
<feature type="transmembrane region" description="Helical" evidence="12">
    <location>
        <begin position="39"/>
        <end position="55"/>
    </location>
</feature>